<dbReference type="InterPro" id="IPR013324">
    <property type="entry name" value="RNA_pol_sigma_r3/r4-like"/>
</dbReference>
<keyword evidence="5 6" id="KW-0804">Transcription</keyword>
<name>R9GX05_9SPHI</name>
<evidence type="ECO:0000313" key="9">
    <source>
        <dbReference type="EMBL" id="EOR96291.1"/>
    </source>
</evidence>
<dbReference type="SUPFAM" id="SSF88946">
    <property type="entry name" value="Sigma2 domain of RNA polymerase sigma factors"/>
    <property type="match status" value="1"/>
</dbReference>
<proteinExistence type="inferred from homology"/>
<dbReference type="GO" id="GO:0016987">
    <property type="term" value="F:sigma factor activity"/>
    <property type="evidence" value="ECO:0007669"/>
    <property type="project" value="UniProtKB-KW"/>
</dbReference>
<evidence type="ECO:0000256" key="1">
    <source>
        <dbReference type="ARBA" id="ARBA00010641"/>
    </source>
</evidence>
<evidence type="ECO:0000256" key="3">
    <source>
        <dbReference type="ARBA" id="ARBA00023082"/>
    </source>
</evidence>
<dbReference type="InterPro" id="IPR013249">
    <property type="entry name" value="RNA_pol_sigma70_r4_t2"/>
</dbReference>
<dbReference type="InterPro" id="IPR036388">
    <property type="entry name" value="WH-like_DNA-bd_sf"/>
</dbReference>
<reference evidence="9 10" key="1">
    <citation type="journal article" date="2013" name="Genome Announc.">
        <title>Draft Genome Sequence of Arcticibacter svalbardensis Strain MN12-7T, a Member of the Family Sphingobacteriaceae Isolated from an Arctic Soil Sample.</title>
        <authorList>
            <person name="Shivaji S."/>
            <person name="Ara S."/>
            <person name="Prasad S."/>
            <person name="Manasa B.P."/>
            <person name="Begum Z."/>
            <person name="Singh A."/>
            <person name="Kumar Pinnaka A."/>
        </authorList>
    </citation>
    <scope>NUCLEOTIDE SEQUENCE [LARGE SCALE GENOMIC DNA]</scope>
    <source>
        <strain evidence="9 10">MN12-7</strain>
    </source>
</reference>
<dbReference type="STRING" id="1150600.ADIARSV_0526"/>
<dbReference type="PANTHER" id="PTHR43133">
    <property type="entry name" value="RNA POLYMERASE ECF-TYPE SIGMA FACTO"/>
    <property type="match status" value="1"/>
</dbReference>
<dbReference type="Gene3D" id="1.10.1740.10">
    <property type="match status" value="1"/>
</dbReference>
<evidence type="ECO:0000256" key="6">
    <source>
        <dbReference type="RuleBase" id="RU000716"/>
    </source>
</evidence>
<keyword evidence="4 6" id="KW-0238">DNA-binding</keyword>
<protein>
    <recommendedName>
        <fullName evidence="6">RNA polymerase sigma factor</fullName>
    </recommendedName>
</protein>
<comment type="similarity">
    <text evidence="1 6">Belongs to the sigma-70 factor family. ECF subfamily.</text>
</comment>
<dbReference type="Proteomes" id="UP000014174">
    <property type="component" value="Unassembled WGS sequence"/>
</dbReference>
<evidence type="ECO:0000256" key="4">
    <source>
        <dbReference type="ARBA" id="ARBA00023125"/>
    </source>
</evidence>
<dbReference type="Gene3D" id="1.10.10.10">
    <property type="entry name" value="Winged helix-like DNA-binding domain superfamily/Winged helix DNA-binding domain"/>
    <property type="match status" value="1"/>
</dbReference>
<dbReference type="InterPro" id="IPR014327">
    <property type="entry name" value="RNA_pol_sigma70_bacteroid"/>
</dbReference>
<feature type="domain" description="RNA polymerase sigma factor 70 region 4 type 2" evidence="8">
    <location>
        <begin position="125"/>
        <end position="174"/>
    </location>
</feature>
<keyword evidence="2 6" id="KW-0805">Transcription regulation</keyword>
<dbReference type="CDD" id="cd06171">
    <property type="entry name" value="Sigma70_r4"/>
    <property type="match status" value="1"/>
</dbReference>
<keyword evidence="3 6" id="KW-0731">Sigma factor</keyword>
<dbReference type="NCBIfam" id="TIGR02937">
    <property type="entry name" value="sigma70-ECF"/>
    <property type="match status" value="1"/>
</dbReference>
<dbReference type="Pfam" id="PF04542">
    <property type="entry name" value="Sigma70_r2"/>
    <property type="match status" value="1"/>
</dbReference>
<dbReference type="InterPro" id="IPR000838">
    <property type="entry name" value="RNA_pol_sigma70_ECF_CS"/>
</dbReference>
<dbReference type="InterPro" id="IPR014284">
    <property type="entry name" value="RNA_pol_sigma-70_dom"/>
</dbReference>
<dbReference type="eggNOG" id="COG1595">
    <property type="taxonomic scope" value="Bacteria"/>
</dbReference>
<dbReference type="Pfam" id="PF08281">
    <property type="entry name" value="Sigma70_r4_2"/>
    <property type="match status" value="1"/>
</dbReference>
<dbReference type="SUPFAM" id="SSF88659">
    <property type="entry name" value="Sigma3 and sigma4 domains of RNA polymerase sigma factors"/>
    <property type="match status" value="1"/>
</dbReference>
<feature type="domain" description="RNA polymerase sigma-70 region 2" evidence="7">
    <location>
        <begin position="27"/>
        <end position="93"/>
    </location>
</feature>
<dbReference type="PANTHER" id="PTHR43133:SF46">
    <property type="entry name" value="RNA POLYMERASE SIGMA-70 FACTOR ECF SUBFAMILY"/>
    <property type="match status" value="1"/>
</dbReference>
<dbReference type="AlphaFoldDB" id="R9GX05"/>
<organism evidence="9 10">
    <name type="scientific">Arcticibacter svalbardensis MN12-7</name>
    <dbReference type="NCBI Taxonomy" id="1150600"/>
    <lineage>
        <taxon>Bacteria</taxon>
        <taxon>Pseudomonadati</taxon>
        <taxon>Bacteroidota</taxon>
        <taxon>Sphingobacteriia</taxon>
        <taxon>Sphingobacteriales</taxon>
        <taxon>Sphingobacteriaceae</taxon>
        <taxon>Arcticibacter</taxon>
    </lineage>
</organism>
<dbReference type="EMBL" id="AQPN01000020">
    <property type="protein sequence ID" value="EOR96291.1"/>
    <property type="molecule type" value="Genomic_DNA"/>
</dbReference>
<evidence type="ECO:0000259" key="8">
    <source>
        <dbReference type="Pfam" id="PF08281"/>
    </source>
</evidence>
<evidence type="ECO:0000313" key="10">
    <source>
        <dbReference type="Proteomes" id="UP000014174"/>
    </source>
</evidence>
<sequence>MEVNLDDMEEKRLVLLKSGNISAFSEIYKTYVDQLYFFILKTAKSPNLTDDVVQDTFVKIWEYRSLIDPTKPFKPFLYTVARRHLLNVLKRASHESVIVEEIKRHTIFSENVTDLQTEYSECRGLLDEAINQLAPRSREVFVRCKIDGFSYKEVAEELGISEGTVNSQIVKATKSIKRFFSLRELLIIILLNSL</sequence>
<evidence type="ECO:0000256" key="2">
    <source>
        <dbReference type="ARBA" id="ARBA00023015"/>
    </source>
</evidence>
<dbReference type="NCBIfam" id="TIGR02985">
    <property type="entry name" value="Sig70_bacteroi1"/>
    <property type="match status" value="1"/>
</dbReference>
<dbReference type="InterPro" id="IPR039425">
    <property type="entry name" value="RNA_pol_sigma-70-like"/>
</dbReference>
<dbReference type="GO" id="GO:0006352">
    <property type="term" value="P:DNA-templated transcription initiation"/>
    <property type="evidence" value="ECO:0007669"/>
    <property type="project" value="InterPro"/>
</dbReference>
<accession>R9GX05</accession>
<gene>
    <name evidence="9" type="ORF">ADIARSV_0526</name>
</gene>
<dbReference type="InterPro" id="IPR013325">
    <property type="entry name" value="RNA_pol_sigma_r2"/>
</dbReference>
<comment type="caution">
    <text evidence="9">The sequence shown here is derived from an EMBL/GenBank/DDBJ whole genome shotgun (WGS) entry which is preliminary data.</text>
</comment>
<keyword evidence="10" id="KW-1185">Reference proteome</keyword>
<dbReference type="InterPro" id="IPR007627">
    <property type="entry name" value="RNA_pol_sigma70_r2"/>
</dbReference>
<dbReference type="PROSITE" id="PS01063">
    <property type="entry name" value="SIGMA70_ECF"/>
    <property type="match status" value="1"/>
</dbReference>
<evidence type="ECO:0000256" key="5">
    <source>
        <dbReference type="ARBA" id="ARBA00023163"/>
    </source>
</evidence>
<evidence type="ECO:0000259" key="7">
    <source>
        <dbReference type="Pfam" id="PF04542"/>
    </source>
</evidence>
<dbReference type="GO" id="GO:0003677">
    <property type="term" value="F:DNA binding"/>
    <property type="evidence" value="ECO:0007669"/>
    <property type="project" value="UniProtKB-KW"/>
</dbReference>